<keyword evidence="9" id="KW-1185">Reference proteome</keyword>
<evidence type="ECO:0000256" key="6">
    <source>
        <dbReference type="SAM" id="Phobius"/>
    </source>
</evidence>
<evidence type="ECO:0000313" key="8">
    <source>
        <dbReference type="EMBL" id="MBP2372462.1"/>
    </source>
</evidence>
<evidence type="ECO:0000256" key="5">
    <source>
        <dbReference type="ARBA" id="ARBA00023136"/>
    </source>
</evidence>
<dbReference type="Proteomes" id="UP000766570">
    <property type="component" value="Unassembled WGS sequence"/>
</dbReference>
<evidence type="ECO:0000313" key="9">
    <source>
        <dbReference type="Proteomes" id="UP000766570"/>
    </source>
</evidence>
<dbReference type="InterPro" id="IPR001204">
    <property type="entry name" value="Phos_transporter"/>
</dbReference>
<feature type="transmembrane region" description="Helical" evidence="6">
    <location>
        <begin position="139"/>
        <end position="162"/>
    </location>
</feature>
<protein>
    <submittedName>
        <fullName evidence="8">PiT family inorganic phosphate transporter</fullName>
    </submittedName>
</protein>
<keyword evidence="5 6" id="KW-0472">Membrane</keyword>
<dbReference type="PANTHER" id="PTHR11101">
    <property type="entry name" value="PHOSPHATE TRANSPORTER"/>
    <property type="match status" value="1"/>
</dbReference>
<keyword evidence="7" id="KW-0732">Signal</keyword>
<sequence>MVTGQSFMMFVVLLCTCAFAFLNGFRDASNSVAVAVRNRALTPTYAVLVAALFTFAGTMLSTSFGVYLVSAVELNVPTGIPGLALLLSALLASGAWALLCWWRGLPVSSTHSLIAALAGASGASALLGNDGVHDAWRMLAGGVLLPLVFTPVFAFAVSYALVIPVTWLVRHSTASDVNGVSRAGQAIAACAVALGNGLQDGQRTGAFLTLALVTAGAAEPGSIMLGPQLLGASCLAAGVLFGGWRIAHTLAYRLVNMDPLRGMVAQSVSAAMLFLGAMLIHLPISTTQAVTSSIVGAGTNQRFESVTWRHVNRILRHWVATPMVCALVGGILYLAMHPLVS</sequence>
<feature type="transmembrane region" description="Helical" evidence="6">
    <location>
        <begin position="318"/>
        <end position="336"/>
    </location>
</feature>
<evidence type="ECO:0000256" key="2">
    <source>
        <dbReference type="ARBA" id="ARBA00022448"/>
    </source>
</evidence>
<keyword evidence="3 6" id="KW-0812">Transmembrane</keyword>
<comment type="subcellular location">
    <subcellularLocation>
        <location evidence="1">Membrane</location>
        <topology evidence="1">Multi-pass membrane protein</topology>
    </subcellularLocation>
</comment>
<feature type="transmembrane region" description="Helical" evidence="6">
    <location>
        <begin position="82"/>
        <end position="104"/>
    </location>
</feature>
<proteinExistence type="predicted"/>
<gene>
    <name evidence="8" type="ORF">JOF46_000374</name>
</gene>
<evidence type="ECO:0000256" key="3">
    <source>
        <dbReference type="ARBA" id="ARBA00022692"/>
    </source>
</evidence>
<feature type="transmembrane region" description="Helical" evidence="6">
    <location>
        <begin position="229"/>
        <end position="251"/>
    </location>
</feature>
<comment type="caution">
    <text evidence="8">The sequence shown here is derived from an EMBL/GenBank/DDBJ whole genome shotgun (WGS) entry which is preliminary data.</text>
</comment>
<feature type="transmembrane region" description="Helical" evidence="6">
    <location>
        <begin position="110"/>
        <end position="127"/>
    </location>
</feature>
<keyword evidence="2" id="KW-0813">Transport</keyword>
<name>A0ABS4W8D2_9MICC</name>
<evidence type="ECO:0000256" key="7">
    <source>
        <dbReference type="SAM" id="SignalP"/>
    </source>
</evidence>
<dbReference type="PANTHER" id="PTHR11101:SF80">
    <property type="entry name" value="PHOSPHATE TRANSPORTER"/>
    <property type="match status" value="1"/>
</dbReference>
<evidence type="ECO:0000256" key="1">
    <source>
        <dbReference type="ARBA" id="ARBA00004141"/>
    </source>
</evidence>
<dbReference type="EMBL" id="JAGIOE010000001">
    <property type="protein sequence ID" value="MBP2372462.1"/>
    <property type="molecule type" value="Genomic_DNA"/>
</dbReference>
<evidence type="ECO:0000256" key="4">
    <source>
        <dbReference type="ARBA" id="ARBA00022989"/>
    </source>
</evidence>
<dbReference type="RefSeq" id="WP_342592333.1">
    <property type="nucleotide sequence ID" value="NZ_BAAAMI010000025.1"/>
</dbReference>
<reference evidence="8 9" key="1">
    <citation type="submission" date="2021-03" db="EMBL/GenBank/DDBJ databases">
        <title>Sequencing the genomes of 1000 actinobacteria strains.</title>
        <authorList>
            <person name="Klenk H.-P."/>
        </authorList>
    </citation>
    <scope>NUCLEOTIDE SEQUENCE [LARGE SCALE GENOMIC DNA]</scope>
    <source>
        <strain evidence="8 9">DSM 15454</strain>
    </source>
</reference>
<organism evidence="8 9">
    <name type="scientific">Paeniglutamicibacter psychrophenolicus</name>
    <dbReference type="NCBI Taxonomy" id="257454"/>
    <lineage>
        <taxon>Bacteria</taxon>
        <taxon>Bacillati</taxon>
        <taxon>Actinomycetota</taxon>
        <taxon>Actinomycetes</taxon>
        <taxon>Micrococcales</taxon>
        <taxon>Micrococcaceae</taxon>
        <taxon>Paeniglutamicibacter</taxon>
    </lineage>
</organism>
<feature type="signal peptide" evidence="7">
    <location>
        <begin position="1"/>
        <end position="20"/>
    </location>
</feature>
<accession>A0ABS4W8D2</accession>
<feature type="chain" id="PRO_5046543881" evidence="7">
    <location>
        <begin position="21"/>
        <end position="341"/>
    </location>
</feature>
<keyword evidence="4 6" id="KW-1133">Transmembrane helix</keyword>
<dbReference type="Pfam" id="PF01384">
    <property type="entry name" value="PHO4"/>
    <property type="match status" value="1"/>
</dbReference>
<feature type="transmembrane region" description="Helical" evidence="6">
    <location>
        <begin position="263"/>
        <end position="284"/>
    </location>
</feature>
<feature type="transmembrane region" description="Helical" evidence="6">
    <location>
        <begin position="45"/>
        <end position="70"/>
    </location>
</feature>